<dbReference type="KEGG" id="rdi:CMV14_03835"/>
<dbReference type="SUPFAM" id="SSF47616">
    <property type="entry name" value="GST C-terminal domain-like"/>
    <property type="match status" value="1"/>
</dbReference>
<proteinExistence type="inferred from homology"/>
<dbReference type="InterPro" id="IPR004046">
    <property type="entry name" value="GST_C"/>
</dbReference>
<feature type="domain" description="GST N-terminal" evidence="2">
    <location>
        <begin position="1"/>
        <end position="80"/>
    </location>
</feature>
<comment type="similarity">
    <text evidence="1">Belongs to the GST superfamily.</text>
</comment>
<dbReference type="PANTHER" id="PTHR44051">
    <property type="entry name" value="GLUTATHIONE S-TRANSFERASE-RELATED"/>
    <property type="match status" value="1"/>
</dbReference>
<evidence type="ECO:0000259" key="3">
    <source>
        <dbReference type="PROSITE" id="PS50405"/>
    </source>
</evidence>
<dbReference type="SFLD" id="SFLDS00019">
    <property type="entry name" value="Glutathione_Transferase_(cytos"/>
    <property type="match status" value="1"/>
</dbReference>
<dbReference type="InterPro" id="IPR040079">
    <property type="entry name" value="Glutathione_S-Trfase"/>
</dbReference>
<dbReference type="Gene3D" id="1.20.1050.10">
    <property type="match status" value="1"/>
</dbReference>
<dbReference type="PROSITE" id="PS50405">
    <property type="entry name" value="GST_CTER"/>
    <property type="match status" value="1"/>
</dbReference>
<evidence type="ECO:0000259" key="2">
    <source>
        <dbReference type="PROSITE" id="PS50404"/>
    </source>
</evidence>
<dbReference type="SUPFAM" id="SSF52833">
    <property type="entry name" value="Thioredoxin-like"/>
    <property type="match status" value="1"/>
</dbReference>
<keyword evidence="4" id="KW-0808">Transferase</keyword>
<dbReference type="Pfam" id="PF02798">
    <property type="entry name" value="GST_N"/>
    <property type="match status" value="1"/>
</dbReference>
<dbReference type="OrthoDB" id="7583243at2"/>
<dbReference type="RefSeq" id="WP_066959778.1">
    <property type="nucleotide sequence ID" value="NZ_CP023449.1"/>
</dbReference>
<dbReference type="PANTHER" id="PTHR44051:SF8">
    <property type="entry name" value="GLUTATHIONE S-TRANSFERASE GSTA"/>
    <property type="match status" value="1"/>
</dbReference>
<dbReference type="CDD" id="cd03188">
    <property type="entry name" value="GST_C_Beta"/>
    <property type="match status" value="1"/>
</dbReference>
<dbReference type="GO" id="GO:0016740">
    <property type="term" value="F:transferase activity"/>
    <property type="evidence" value="ECO:0007669"/>
    <property type="project" value="UniProtKB-KW"/>
</dbReference>
<evidence type="ECO:0000256" key="1">
    <source>
        <dbReference type="RuleBase" id="RU003494"/>
    </source>
</evidence>
<organism evidence="4 5">
    <name type="scientific">Rhizorhabdus dicambivorans</name>
    <dbReference type="NCBI Taxonomy" id="1850238"/>
    <lineage>
        <taxon>Bacteria</taxon>
        <taxon>Pseudomonadati</taxon>
        <taxon>Pseudomonadota</taxon>
        <taxon>Alphaproteobacteria</taxon>
        <taxon>Sphingomonadales</taxon>
        <taxon>Sphingomonadaceae</taxon>
        <taxon>Rhizorhabdus</taxon>
    </lineage>
</organism>
<dbReference type="InterPro" id="IPR036282">
    <property type="entry name" value="Glutathione-S-Trfase_C_sf"/>
</dbReference>
<evidence type="ECO:0000313" key="4">
    <source>
        <dbReference type="EMBL" id="PCE42765.1"/>
    </source>
</evidence>
<evidence type="ECO:0000313" key="5">
    <source>
        <dbReference type="Proteomes" id="UP000218934"/>
    </source>
</evidence>
<feature type="domain" description="GST C-terminal" evidence="3">
    <location>
        <begin position="85"/>
        <end position="211"/>
    </location>
</feature>
<dbReference type="Proteomes" id="UP000218934">
    <property type="component" value="Unassembled WGS sequence"/>
</dbReference>
<reference evidence="4 5" key="1">
    <citation type="submission" date="2017-09" db="EMBL/GenBank/DDBJ databases">
        <title>The Catabolism of 3,6-Dichlorosalicylic acid is Initiated by the Cytochrome P450 Monooxygenase DsmABC in Rhizorhabdus dicambivorans Ndbn-20.</title>
        <authorList>
            <person name="Na L."/>
        </authorList>
    </citation>
    <scope>NUCLEOTIDE SEQUENCE [LARGE SCALE GENOMIC DNA]</scope>
    <source>
        <strain evidence="4 5">Ndbn-20m</strain>
    </source>
</reference>
<dbReference type="EMBL" id="NWUF01000006">
    <property type="protein sequence ID" value="PCE42765.1"/>
    <property type="molecule type" value="Genomic_DNA"/>
</dbReference>
<dbReference type="SFLD" id="SFLDG00358">
    <property type="entry name" value="Main_(cytGST)"/>
    <property type="match status" value="1"/>
</dbReference>
<dbReference type="PROSITE" id="PS50404">
    <property type="entry name" value="GST_NTER"/>
    <property type="match status" value="1"/>
</dbReference>
<dbReference type="InterPro" id="IPR004045">
    <property type="entry name" value="Glutathione_S-Trfase_N"/>
</dbReference>
<dbReference type="AlphaFoldDB" id="A0A2A4FYG0"/>
<name>A0A2A4FYG0_9SPHN</name>
<accession>A0A2A4FYG0</accession>
<sequence>MLKLYYNPGSCSLASHAALEEAGLAYQVELVDLTRDIQFSADYRLKNPWGRVPALQIGDETLTENVAILNYIADSVPGRELLPRAGLARARAIEWLALLSSTVHVAFRPIFRPGRLAATEEGQRDVAATGLAALQSVLDLLDERLGDRPYALGDRFSLCDLYLFVFALWSRRPALAARLGPLPRLDAFGDRLAQRPSIAAAMAQEGLAWPAAVRAA</sequence>
<dbReference type="CDD" id="cd03057">
    <property type="entry name" value="GST_N_Beta"/>
    <property type="match status" value="1"/>
</dbReference>
<dbReference type="Pfam" id="PF00043">
    <property type="entry name" value="GST_C"/>
    <property type="match status" value="1"/>
</dbReference>
<gene>
    <name evidence="4" type="ORF">COO09_07970</name>
</gene>
<protein>
    <submittedName>
        <fullName evidence="4">Glutathione S-transferase</fullName>
    </submittedName>
</protein>
<dbReference type="InterPro" id="IPR010987">
    <property type="entry name" value="Glutathione-S-Trfase_C-like"/>
</dbReference>
<dbReference type="SFLD" id="SFLDG01150">
    <property type="entry name" value="Main.1:_Beta-like"/>
    <property type="match status" value="1"/>
</dbReference>
<dbReference type="Gene3D" id="3.40.30.10">
    <property type="entry name" value="Glutaredoxin"/>
    <property type="match status" value="1"/>
</dbReference>
<comment type="caution">
    <text evidence="4">The sequence shown here is derived from an EMBL/GenBank/DDBJ whole genome shotgun (WGS) entry which is preliminary data.</text>
</comment>
<dbReference type="InterPro" id="IPR036249">
    <property type="entry name" value="Thioredoxin-like_sf"/>
</dbReference>
<keyword evidence="5" id="KW-1185">Reference proteome</keyword>